<reference evidence="1" key="1">
    <citation type="submission" date="2022-03" db="EMBL/GenBank/DDBJ databases">
        <title>Pseudomonas marianensis sp. nov., a marine bacterium isolated from deep-sea sediments of the Mariana Trench.</title>
        <authorList>
            <person name="Wei Y."/>
        </authorList>
    </citation>
    <scope>NUCLEOTIDE SEQUENCE</scope>
    <source>
        <strain evidence="1">PS1</strain>
    </source>
</reference>
<gene>
    <name evidence="1" type="ORF">MST27_17255</name>
</gene>
<dbReference type="AlphaFoldDB" id="A0A9X2AT08"/>
<proteinExistence type="predicted"/>
<protein>
    <submittedName>
        <fullName evidence="1">Uncharacterized protein</fullName>
    </submittedName>
</protein>
<sequence>MNLLMLDVKAAEEEAVAVSAAATSPVTTIPLKIVARAMERTSARGAPNTLIDIESLRNLILQKAGAFKKVAGGLFKSFRRLLGEISLCAAGRTAWQKTPDCLGGEPGNPLRGAFIIGLKKNSKFF</sequence>
<evidence type="ECO:0000313" key="2">
    <source>
        <dbReference type="Proteomes" id="UP001139682"/>
    </source>
</evidence>
<organism evidence="1 2">
    <name type="scientific">Stutzerimonas marianensis</name>
    <dbReference type="NCBI Taxonomy" id="2929513"/>
    <lineage>
        <taxon>Bacteria</taxon>
        <taxon>Pseudomonadati</taxon>
        <taxon>Pseudomonadota</taxon>
        <taxon>Gammaproteobacteria</taxon>
        <taxon>Pseudomonadales</taxon>
        <taxon>Pseudomonadaceae</taxon>
        <taxon>Stutzerimonas</taxon>
    </lineage>
</organism>
<comment type="caution">
    <text evidence="1">The sequence shown here is derived from an EMBL/GenBank/DDBJ whole genome shotgun (WGS) entry which is preliminary data.</text>
</comment>
<dbReference type="RefSeq" id="WP_243607170.1">
    <property type="nucleotide sequence ID" value="NZ_JALGRD010000009.1"/>
</dbReference>
<name>A0A9X2AT08_9GAMM</name>
<evidence type="ECO:0000313" key="1">
    <source>
        <dbReference type="EMBL" id="MCJ0975123.1"/>
    </source>
</evidence>
<dbReference type="Proteomes" id="UP001139682">
    <property type="component" value="Unassembled WGS sequence"/>
</dbReference>
<accession>A0A9X2AT08</accession>
<keyword evidence="2" id="KW-1185">Reference proteome</keyword>
<dbReference type="EMBL" id="JALGRD010000009">
    <property type="protein sequence ID" value="MCJ0975123.1"/>
    <property type="molecule type" value="Genomic_DNA"/>
</dbReference>